<keyword evidence="2" id="KW-1185">Reference proteome</keyword>
<reference evidence="1 2" key="1">
    <citation type="submission" date="2021-06" db="EMBL/GenBank/DDBJ databases">
        <authorList>
            <person name="Palmer J.M."/>
        </authorList>
    </citation>
    <scope>NUCLEOTIDE SEQUENCE [LARGE SCALE GENOMIC DNA]</scope>
    <source>
        <strain evidence="1 2">XC_2019</strain>
        <tissue evidence="1">Muscle</tissue>
    </source>
</reference>
<comment type="caution">
    <text evidence="1">The sequence shown here is derived from an EMBL/GenBank/DDBJ whole genome shotgun (WGS) entry which is preliminary data.</text>
</comment>
<proteinExistence type="predicted"/>
<organism evidence="1 2">
    <name type="scientific">Xenoophorus captivus</name>
    <dbReference type="NCBI Taxonomy" id="1517983"/>
    <lineage>
        <taxon>Eukaryota</taxon>
        <taxon>Metazoa</taxon>
        <taxon>Chordata</taxon>
        <taxon>Craniata</taxon>
        <taxon>Vertebrata</taxon>
        <taxon>Euteleostomi</taxon>
        <taxon>Actinopterygii</taxon>
        <taxon>Neopterygii</taxon>
        <taxon>Teleostei</taxon>
        <taxon>Neoteleostei</taxon>
        <taxon>Acanthomorphata</taxon>
        <taxon>Ovalentaria</taxon>
        <taxon>Atherinomorphae</taxon>
        <taxon>Cyprinodontiformes</taxon>
        <taxon>Goodeidae</taxon>
        <taxon>Xenoophorus</taxon>
    </lineage>
</organism>
<evidence type="ECO:0000313" key="2">
    <source>
        <dbReference type="Proteomes" id="UP001434883"/>
    </source>
</evidence>
<protein>
    <submittedName>
        <fullName evidence="1">Uncharacterized protein</fullName>
    </submittedName>
</protein>
<dbReference type="Proteomes" id="UP001434883">
    <property type="component" value="Unassembled WGS sequence"/>
</dbReference>
<evidence type="ECO:0000313" key="1">
    <source>
        <dbReference type="EMBL" id="MEQ2216402.1"/>
    </source>
</evidence>
<gene>
    <name evidence="1" type="ORF">XENOCAPTIV_015702</name>
</gene>
<accession>A0ABV0S946</accession>
<sequence>MFVSLPKCSSISVKIMLELTLFQPSLLGWASVCSIPATLLHVSDVSLLQIEINELSLVQFTTFSRSLLLTINSKQVLGSRETFNKMTRTESTTFLPYKKYSTCCLIDLSSD</sequence>
<dbReference type="EMBL" id="JAHRIN010070470">
    <property type="protein sequence ID" value="MEQ2216402.1"/>
    <property type="molecule type" value="Genomic_DNA"/>
</dbReference>
<name>A0ABV0S946_9TELE</name>